<proteinExistence type="predicted"/>
<evidence type="ECO:0000313" key="2">
    <source>
        <dbReference type="EMBL" id="TQM32438.1"/>
    </source>
</evidence>
<dbReference type="Proteomes" id="UP000316331">
    <property type="component" value="Unassembled WGS sequence"/>
</dbReference>
<name>A0A543FEZ4_9NOCA</name>
<feature type="region of interest" description="Disordered" evidence="1">
    <location>
        <begin position="49"/>
        <end position="69"/>
    </location>
</feature>
<accession>A0A543FEZ4</accession>
<dbReference type="EMBL" id="VFPG01000001">
    <property type="protein sequence ID" value="TQM32438.1"/>
    <property type="molecule type" value="Genomic_DNA"/>
</dbReference>
<gene>
    <name evidence="2" type="ORF">FB390_4117</name>
</gene>
<comment type="caution">
    <text evidence="2">The sequence shown here is derived from an EMBL/GenBank/DDBJ whole genome shotgun (WGS) entry which is preliminary data.</text>
</comment>
<dbReference type="RefSeq" id="WP_141810342.1">
    <property type="nucleotide sequence ID" value="NZ_VFPG01000001.1"/>
</dbReference>
<protein>
    <submittedName>
        <fullName evidence="2">Uncharacterized protein</fullName>
    </submittedName>
</protein>
<evidence type="ECO:0000256" key="1">
    <source>
        <dbReference type="SAM" id="MobiDB-lite"/>
    </source>
</evidence>
<dbReference type="AlphaFoldDB" id="A0A543FEZ4"/>
<sequence length="69" mass="7349">MTKLEENEILKPGQKAPASGIYECCGPTSCGHRFSTDVAGHRLPPLPADCKGGGWRLQQPTPHIHAAEG</sequence>
<organism evidence="2 3">
    <name type="scientific">Nocardia bhagyanarayanae</name>
    <dbReference type="NCBI Taxonomy" id="1215925"/>
    <lineage>
        <taxon>Bacteria</taxon>
        <taxon>Bacillati</taxon>
        <taxon>Actinomycetota</taxon>
        <taxon>Actinomycetes</taxon>
        <taxon>Mycobacteriales</taxon>
        <taxon>Nocardiaceae</taxon>
        <taxon>Nocardia</taxon>
    </lineage>
</organism>
<evidence type="ECO:0000313" key="3">
    <source>
        <dbReference type="Proteomes" id="UP000316331"/>
    </source>
</evidence>
<dbReference type="OrthoDB" id="2629154at2"/>
<keyword evidence="3" id="KW-1185">Reference proteome</keyword>
<reference evidence="2 3" key="1">
    <citation type="submission" date="2019-06" db="EMBL/GenBank/DDBJ databases">
        <title>Sequencing the genomes of 1000 actinobacteria strains.</title>
        <authorList>
            <person name="Klenk H.-P."/>
        </authorList>
    </citation>
    <scope>NUCLEOTIDE SEQUENCE [LARGE SCALE GENOMIC DNA]</scope>
    <source>
        <strain evidence="2 3">DSM 103495</strain>
    </source>
</reference>